<feature type="domain" description="UTP25 C-terminal" evidence="8">
    <location>
        <begin position="583"/>
        <end position="759"/>
    </location>
</feature>
<feature type="compositionally biased region" description="Basic residues" evidence="7">
    <location>
        <begin position="1"/>
        <end position="13"/>
    </location>
</feature>
<proteinExistence type="inferred from homology"/>
<dbReference type="InterPro" id="IPR053940">
    <property type="entry name" value="UTP25_NTPase-like"/>
</dbReference>
<name>A0A261XTP8_9FUNG</name>
<feature type="compositionally biased region" description="Acidic residues" evidence="7">
    <location>
        <begin position="140"/>
        <end position="204"/>
    </location>
</feature>
<keyword evidence="5" id="KW-0539">Nucleus</keyword>
<evidence type="ECO:0000313" key="11">
    <source>
        <dbReference type="Proteomes" id="UP000242875"/>
    </source>
</evidence>
<dbReference type="PANTHER" id="PTHR12933">
    <property type="entry name" value="ORF PROTEIN-RELATED"/>
    <property type="match status" value="1"/>
</dbReference>
<dbReference type="OrthoDB" id="10264378at2759"/>
<comment type="function">
    <text evidence="1">DEAD-box RNA helicase-like protein required for pre-18S rRNA processing, specifically at sites A0, A1, and A2.</text>
</comment>
<evidence type="ECO:0000256" key="7">
    <source>
        <dbReference type="SAM" id="MobiDB-lite"/>
    </source>
</evidence>
<evidence type="ECO:0000256" key="4">
    <source>
        <dbReference type="ARBA" id="ARBA00015422"/>
    </source>
</evidence>
<comment type="similarity">
    <text evidence="3">Belongs to the UTP25 family.</text>
</comment>
<dbReference type="GO" id="GO:0000462">
    <property type="term" value="P:maturation of SSU-rRNA from tricistronic rRNA transcript (SSU-rRNA, 5.8S rRNA, LSU-rRNA)"/>
    <property type="evidence" value="ECO:0007669"/>
    <property type="project" value="TreeGrafter"/>
</dbReference>
<dbReference type="PANTHER" id="PTHR12933:SF0">
    <property type="entry name" value="U3 SMALL NUCLEOLAR RNA-ASSOCIATED PROTEIN 25 HOMOLOG"/>
    <property type="match status" value="1"/>
</dbReference>
<dbReference type="GO" id="GO:0032040">
    <property type="term" value="C:small-subunit processome"/>
    <property type="evidence" value="ECO:0007669"/>
    <property type="project" value="TreeGrafter"/>
</dbReference>
<dbReference type="GO" id="GO:0019843">
    <property type="term" value="F:rRNA binding"/>
    <property type="evidence" value="ECO:0007669"/>
    <property type="project" value="TreeGrafter"/>
</dbReference>
<evidence type="ECO:0000256" key="3">
    <source>
        <dbReference type="ARBA" id="ARBA00009223"/>
    </source>
</evidence>
<keyword evidence="11" id="KW-1185">Reference proteome</keyword>
<evidence type="ECO:0000259" key="9">
    <source>
        <dbReference type="Pfam" id="PF22916"/>
    </source>
</evidence>
<dbReference type="FunFam" id="3.40.50.300:FF:001559">
    <property type="entry name" value="U3 small nucleolar RNA-associated protein 25"/>
    <property type="match status" value="1"/>
</dbReference>
<dbReference type="InterPro" id="IPR010678">
    <property type="entry name" value="UTP25"/>
</dbReference>
<dbReference type="AlphaFoldDB" id="A0A261XTP8"/>
<gene>
    <name evidence="10" type="ORF">BZG36_05300</name>
</gene>
<feature type="compositionally biased region" description="Acidic residues" evidence="7">
    <location>
        <begin position="79"/>
        <end position="103"/>
    </location>
</feature>
<comment type="subcellular location">
    <subcellularLocation>
        <location evidence="2">Nucleus</location>
        <location evidence="2">Nucleolus</location>
    </subcellularLocation>
</comment>
<dbReference type="GO" id="GO:0034511">
    <property type="term" value="F:U3 snoRNA binding"/>
    <property type="evidence" value="ECO:0007669"/>
    <property type="project" value="InterPro"/>
</dbReference>
<sequence>MAPKGHAKRRKQPNGKGHVSGLSSNKSGKRSRQQGDVNPRLSRKQRNELHEYGELNPLGMNGDDEDDDTALQRRRFVDDQDEDGFIDDEAASGAVEPDEDDEYEKPSTYNQLMASLARTSKYQDYYNRQMLEEKGIDEVGQLEDATEDEASDEVDDDDDFEQTDLPEDVEEGSDNASEGEAEIPDEDSDDNVDDPQEPSDDETANDPFEAQFGADRNVSLELDIGNNKKNSYEVQQFENAHLKRVTVATLPEHHHMAAMVQKLAPINESAILSRYKAKLQARWKDINQSLMQSSEAQFTELQAVLAQSMGTYIDHLFCNRDYKIAPEIINTYVLHVLNHVLKTRDRILKNNQKISKAHLEGKEIGDIRDQGFTRPRVMILLPFKNTAKTIIDALIKLSGAEQCENRKRFESEFSLPPGEDNLAEDKPEDFNATFRGNIDDHFRIGVKFTRKSIKLYSNFYDSDVLIGSPLGFRTIIGSRGDQNQDFDFLSSIEVMIVDQTTDMLMQNWDHVQHIFDHMNLIPKDPHGCDFSRVKMWYLDGNAKYLRQNIIFTDFLTPEINALVGKYAQNVGGSLRMAQPYDGSIEDVTVEVPQRFQRIEIKSLASADDERFRFFLQKTLPDLRRSAVSQKHTLIFVPSYFDYIRLRNYFSEEGYSFGGLNEYAESRDISTLRSNYFTGRVDILLYTERFHFFRRYKIRGTYHVVFYALPENPRFYPEVVNFLGLRKDASASEDMTTSCLALFTRFDALKLERIVGSQRVYCTDYCASFEVEGSVCLVHALKCAAETGKLNVNAQRKLIGGTDAQEARRAVVRNCHQAALQIL</sequence>
<evidence type="ECO:0000256" key="6">
    <source>
        <dbReference type="ARBA" id="ARBA00031846"/>
    </source>
</evidence>
<feature type="region of interest" description="Disordered" evidence="7">
    <location>
        <begin position="133"/>
        <end position="215"/>
    </location>
</feature>
<evidence type="ECO:0000313" key="10">
    <source>
        <dbReference type="EMBL" id="OZJ01731.1"/>
    </source>
</evidence>
<reference evidence="10 11" key="1">
    <citation type="journal article" date="2017" name="Mycologia">
        <title>Bifiguratus adelaidae, gen. et sp. nov., a new member of Mucoromycotina in endophytic and soil-dwelling habitats.</title>
        <authorList>
            <person name="Torres-Cruz T.J."/>
            <person name="Billingsley Tobias T.L."/>
            <person name="Almatruk M."/>
            <person name="Hesse C."/>
            <person name="Kuske C.R."/>
            <person name="Desiro A."/>
            <person name="Benucci G.M."/>
            <person name="Bonito G."/>
            <person name="Stajich J.E."/>
            <person name="Dunlap C."/>
            <person name="Arnold A.E."/>
            <person name="Porras-Alfaro A."/>
        </authorList>
    </citation>
    <scope>NUCLEOTIDE SEQUENCE [LARGE SCALE GENOMIC DNA]</scope>
    <source>
        <strain evidence="10 11">AZ0501</strain>
    </source>
</reference>
<dbReference type="Pfam" id="PF06862">
    <property type="entry name" value="Utp25_C"/>
    <property type="match status" value="1"/>
</dbReference>
<comment type="caution">
    <text evidence="10">The sequence shown here is derived from an EMBL/GenBank/DDBJ whole genome shotgun (WGS) entry which is preliminary data.</text>
</comment>
<feature type="non-terminal residue" evidence="10">
    <location>
        <position position="822"/>
    </location>
</feature>
<accession>A0A261XTP8</accession>
<evidence type="ECO:0000256" key="1">
    <source>
        <dbReference type="ARBA" id="ARBA00002883"/>
    </source>
</evidence>
<feature type="region of interest" description="Disordered" evidence="7">
    <location>
        <begin position="1"/>
        <end position="109"/>
    </location>
</feature>
<dbReference type="Pfam" id="PF22916">
    <property type="entry name" value="UTP25_NTPase-like"/>
    <property type="match status" value="1"/>
</dbReference>
<evidence type="ECO:0000259" key="8">
    <source>
        <dbReference type="Pfam" id="PF06862"/>
    </source>
</evidence>
<dbReference type="InterPro" id="IPR053939">
    <property type="entry name" value="UTP25_C"/>
</dbReference>
<feature type="domain" description="UTP25 NTP hydrolase-like" evidence="9">
    <location>
        <begin position="312"/>
        <end position="573"/>
    </location>
</feature>
<protein>
    <recommendedName>
        <fullName evidence="4">U3 small nucleolar RNA-associated protein 25</fullName>
    </recommendedName>
    <alternativeName>
        <fullName evidence="6">U three protein 25</fullName>
    </alternativeName>
</protein>
<organism evidence="10 11">
    <name type="scientific">Bifiguratus adelaidae</name>
    <dbReference type="NCBI Taxonomy" id="1938954"/>
    <lineage>
        <taxon>Eukaryota</taxon>
        <taxon>Fungi</taxon>
        <taxon>Fungi incertae sedis</taxon>
        <taxon>Mucoromycota</taxon>
        <taxon>Mucoromycotina</taxon>
        <taxon>Endogonomycetes</taxon>
        <taxon>Endogonales</taxon>
        <taxon>Endogonales incertae sedis</taxon>
        <taxon>Bifiguratus</taxon>
    </lineage>
</organism>
<dbReference type="Proteomes" id="UP000242875">
    <property type="component" value="Unassembled WGS sequence"/>
</dbReference>
<evidence type="ECO:0000256" key="2">
    <source>
        <dbReference type="ARBA" id="ARBA00004604"/>
    </source>
</evidence>
<evidence type="ECO:0000256" key="5">
    <source>
        <dbReference type="ARBA" id="ARBA00023242"/>
    </source>
</evidence>
<dbReference type="EMBL" id="MVBO01000254">
    <property type="protein sequence ID" value="OZJ01731.1"/>
    <property type="molecule type" value="Genomic_DNA"/>
</dbReference>